<evidence type="ECO:0000256" key="2">
    <source>
        <dbReference type="ARBA" id="ARBA00009416"/>
    </source>
</evidence>
<gene>
    <name evidence="7" type="ORF">Ccrd_018566</name>
</gene>
<dbReference type="STRING" id="59895.A0A103Y5Z7"/>
<dbReference type="GO" id="GO:0003677">
    <property type="term" value="F:DNA binding"/>
    <property type="evidence" value="ECO:0007669"/>
    <property type="project" value="TreeGrafter"/>
</dbReference>
<evidence type="ECO:0000259" key="6">
    <source>
        <dbReference type="Pfam" id="PF04873"/>
    </source>
</evidence>
<accession>A0A103Y5Z7</accession>
<evidence type="ECO:0000256" key="5">
    <source>
        <dbReference type="SAM" id="MobiDB-lite"/>
    </source>
</evidence>
<evidence type="ECO:0000256" key="1">
    <source>
        <dbReference type="ARBA" id="ARBA00004123"/>
    </source>
</evidence>
<dbReference type="PANTHER" id="PTHR33305">
    <property type="entry name" value="ETHYLENE INSENSITIVE 3-LIKE 2 PROTEIN"/>
    <property type="match status" value="1"/>
</dbReference>
<evidence type="ECO:0000313" key="8">
    <source>
        <dbReference type="Proteomes" id="UP000243975"/>
    </source>
</evidence>
<dbReference type="GO" id="GO:0009873">
    <property type="term" value="P:ethylene-activated signaling pathway"/>
    <property type="evidence" value="ECO:0007669"/>
    <property type="project" value="UniProtKB-KW"/>
</dbReference>
<dbReference type="GO" id="GO:0005634">
    <property type="term" value="C:nucleus"/>
    <property type="evidence" value="ECO:0007669"/>
    <property type="project" value="UniProtKB-SubCell"/>
</dbReference>
<reference evidence="7 8" key="1">
    <citation type="journal article" date="2016" name="Sci. Rep.">
        <title>The genome sequence of the outbreeding globe artichoke constructed de novo incorporating a phase-aware low-pass sequencing strategy of F1 progeny.</title>
        <authorList>
            <person name="Scaglione D."/>
            <person name="Reyes-Chin-Wo S."/>
            <person name="Acquadro A."/>
            <person name="Froenicke L."/>
            <person name="Portis E."/>
            <person name="Beitel C."/>
            <person name="Tirone M."/>
            <person name="Mauro R."/>
            <person name="Lo Monaco A."/>
            <person name="Mauromicale G."/>
            <person name="Faccioli P."/>
            <person name="Cattivelli L."/>
            <person name="Rieseberg L."/>
            <person name="Michelmore R."/>
            <person name="Lanteri S."/>
        </authorList>
    </citation>
    <scope>NUCLEOTIDE SEQUENCE [LARGE SCALE GENOMIC DNA]</scope>
    <source>
        <strain evidence="7">2C</strain>
    </source>
</reference>
<dbReference type="PANTHER" id="PTHR33305:SF11">
    <property type="entry name" value="PROTEIN ETHYLENE INSENSITIVE 3"/>
    <property type="match status" value="1"/>
</dbReference>
<dbReference type="InterPro" id="IPR006957">
    <property type="entry name" value="EIN3"/>
</dbReference>
<name>A0A103Y5Z7_CYNCS</name>
<dbReference type="OMA" id="HYTWISI"/>
<evidence type="ECO:0000256" key="3">
    <source>
        <dbReference type="ARBA" id="ARBA00022745"/>
    </source>
</evidence>
<dbReference type="Gramene" id="KVI03139">
    <property type="protein sequence ID" value="KVI03139"/>
    <property type="gene ID" value="Ccrd_018566"/>
</dbReference>
<proteinExistence type="inferred from homology"/>
<dbReference type="InterPro" id="IPR047091">
    <property type="entry name" value="EIN3-like_DNA-bd"/>
</dbReference>
<keyword evidence="4" id="KW-0539">Nucleus</keyword>
<dbReference type="EMBL" id="LEKV01002499">
    <property type="protein sequence ID" value="KVI03139.1"/>
    <property type="molecule type" value="Genomic_DNA"/>
</dbReference>
<evidence type="ECO:0000313" key="7">
    <source>
        <dbReference type="EMBL" id="KVI03139.1"/>
    </source>
</evidence>
<feature type="domain" description="Ethylene insensitive 3-like DNA-binding" evidence="6">
    <location>
        <begin position="29"/>
        <end position="149"/>
    </location>
</feature>
<evidence type="ECO:0000256" key="4">
    <source>
        <dbReference type="ARBA" id="ARBA00023242"/>
    </source>
</evidence>
<dbReference type="Gene3D" id="1.10.3180.10">
    <property type="entry name" value="DNA-binding domain of EIN3-like"/>
    <property type="match status" value="1"/>
</dbReference>
<feature type="region of interest" description="Disordered" evidence="5">
    <location>
        <begin position="133"/>
        <end position="185"/>
    </location>
</feature>
<protein>
    <recommendedName>
        <fullName evidence="6">Ethylene insensitive 3-like DNA-binding domain-containing protein</fullName>
    </recommendedName>
</protein>
<organism evidence="7 8">
    <name type="scientific">Cynara cardunculus var. scolymus</name>
    <name type="common">Globe artichoke</name>
    <name type="synonym">Cynara scolymus</name>
    <dbReference type="NCBI Taxonomy" id="59895"/>
    <lineage>
        <taxon>Eukaryota</taxon>
        <taxon>Viridiplantae</taxon>
        <taxon>Streptophyta</taxon>
        <taxon>Embryophyta</taxon>
        <taxon>Tracheophyta</taxon>
        <taxon>Spermatophyta</taxon>
        <taxon>Magnoliopsida</taxon>
        <taxon>eudicotyledons</taxon>
        <taxon>Gunneridae</taxon>
        <taxon>Pentapetalae</taxon>
        <taxon>asterids</taxon>
        <taxon>campanulids</taxon>
        <taxon>Asterales</taxon>
        <taxon>Asteraceae</taxon>
        <taxon>Carduoideae</taxon>
        <taxon>Cardueae</taxon>
        <taxon>Carduinae</taxon>
        <taxon>Cynara</taxon>
    </lineage>
</organism>
<sequence length="185" mass="21011">MDFYVDFDNLRTLEAEQQAPNCKGVDIEEETRRTWMDKMPLTSVKEQNEGNNRVEAATPCQTVAKARQKKMSRLQDIVLKQLSKMMEVCKAQGFVYGIITENGKPVSGASENLRAWWKEGVRFDENAIAVINNHQAENSNPREDERRGMRTDRVVAGSVGTAGDERRATMRDGEERRESGKTGER</sequence>
<dbReference type="InterPro" id="IPR023278">
    <property type="entry name" value="Ethylene_insens-like_DNA-bd"/>
</dbReference>
<keyword evidence="8" id="KW-1185">Reference proteome</keyword>
<comment type="subcellular location">
    <subcellularLocation>
        <location evidence="1">Nucleus</location>
    </subcellularLocation>
</comment>
<comment type="similarity">
    <text evidence="2">Belongs to the EIN3 family.</text>
</comment>
<keyword evidence="3" id="KW-0936">Ethylene signaling pathway</keyword>
<dbReference type="Pfam" id="PF04873">
    <property type="entry name" value="EIN3_DNA-bd"/>
    <property type="match status" value="1"/>
</dbReference>
<feature type="compositionally biased region" description="Basic and acidic residues" evidence="5">
    <location>
        <begin position="163"/>
        <end position="185"/>
    </location>
</feature>
<dbReference type="GO" id="GO:0003700">
    <property type="term" value="F:DNA-binding transcription factor activity"/>
    <property type="evidence" value="ECO:0007669"/>
    <property type="project" value="InterPro"/>
</dbReference>
<comment type="caution">
    <text evidence="7">The sequence shown here is derived from an EMBL/GenBank/DDBJ whole genome shotgun (WGS) entry which is preliminary data.</text>
</comment>
<dbReference type="AlphaFoldDB" id="A0A103Y5Z7"/>
<dbReference type="Proteomes" id="UP000243975">
    <property type="component" value="Unassembled WGS sequence"/>
</dbReference>
<feature type="compositionally biased region" description="Basic and acidic residues" evidence="5">
    <location>
        <begin position="140"/>
        <end position="153"/>
    </location>
</feature>